<sequence length="424" mass="46329">MFASGITPSVMKEIQTRSEKLRVPVQQYLKNVAREPENAHTAYYSKLFNRVPFNPSNVQVQRSAYMTTELGRGQVPNAMYTGLVDQNQQAFNGYNSLNQVRLGQSSYGSNIINIGANEMQKTLLGSNAYPVYNDGSINLLSYGNGMGHGLMTSANGITGSLSQNYGSSFGNQSFKYGLGNGGMASLSNSNVSWNSSTCYPPRYNSHGIQLNGGSQFVGTGIKGGYNSIGTRTTFGNNYRSSFAMNGTQNANMHNNNSFGLVNNGTQNANMHNNNSFGLINGTQNTNMHAGMKPLGHGNIVAGTGYVSDPHLQSFNNNANSRNANAAENERQYNSSSITEGDVDKLQDDLSELFMMVQNMEFLNQIEDTPNVSEYLNSDFSVSTQVMQPPEQDSDKFVDWEFVDRFWVESDFSGSLNNSAIDQAS</sequence>
<accession>A0A394DBR7</accession>
<evidence type="ECO:0000313" key="3">
    <source>
        <dbReference type="Proteomes" id="UP000188354"/>
    </source>
</evidence>
<keyword evidence="3" id="KW-1185">Reference proteome</keyword>
<protein>
    <submittedName>
        <fullName evidence="2">Uncharacterized protein</fullName>
    </submittedName>
</protein>
<gene>
    <name evidence="2" type="ORF">TanjilG_14962</name>
</gene>
<comment type="caution">
    <text evidence="2">The sequence shown here is derived from an EMBL/GenBank/DDBJ whole genome shotgun (WGS) entry which is preliminary data.</text>
</comment>
<reference evidence="2 3" key="1">
    <citation type="journal article" date="2017" name="Plant Biotechnol. J.">
        <title>A comprehensive draft genome sequence for lupin (Lupinus angustifolius), an emerging health food: insights into plant-microbe interactions and legume evolution.</title>
        <authorList>
            <person name="Hane J.K."/>
            <person name="Ming Y."/>
            <person name="Kamphuis L.G."/>
            <person name="Nelson M.N."/>
            <person name="Garg G."/>
            <person name="Atkins C.A."/>
            <person name="Bayer P.E."/>
            <person name="Bravo A."/>
            <person name="Bringans S."/>
            <person name="Cannon S."/>
            <person name="Edwards D."/>
            <person name="Foley R."/>
            <person name="Gao L.L."/>
            <person name="Harrison M.J."/>
            <person name="Huang W."/>
            <person name="Hurgobin B."/>
            <person name="Li S."/>
            <person name="Liu C.W."/>
            <person name="McGrath A."/>
            <person name="Morahan G."/>
            <person name="Murray J."/>
            <person name="Weller J."/>
            <person name="Jian J."/>
            <person name="Singh K.B."/>
        </authorList>
    </citation>
    <scope>NUCLEOTIDE SEQUENCE [LARGE SCALE GENOMIC DNA]</scope>
    <source>
        <strain evidence="3">cv. Tanjil</strain>
        <tissue evidence="2">Whole plant</tissue>
    </source>
</reference>
<organism evidence="2 3">
    <name type="scientific">Lupinus angustifolius</name>
    <name type="common">Narrow-leaved blue lupine</name>
    <dbReference type="NCBI Taxonomy" id="3871"/>
    <lineage>
        <taxon>Eukaryota</taxon>
        <taxon>Viridiplantae</taxon>
        <taxon>Streptophyta</taxon>
        <taxon>Embryophyta</taxon>
        <taxon>Tracheophyta</taxon>
        <taxon>Spermatophyta</taxon>
        <taxon>Magnoliopsida</taxon>
        <taxon>eudicotyledons</taxon>
        <taxon>Gunneridae</taxon>
        <taxon>Pentapetalae</taxon>
        <taxon>rosids</taxon>
        <taxon>fabids</taxon>
        <taxon>Fabales</taxon>
        <taxon>Fabaceae</taxon>
        <taxon>Papilionoideae</taxon>
        <taxon>50 kb inversion clade</taxon>
        <taxon>genistoids sensu lato</taxon>
        <taxon>core genistoids</taxon>
        <taxon>Genisteae</taxon>
        <taxon>Lupinus</taxon>
    </lineage>
</organism>
<dbReference type="Gramene" id="OIW20563">
    <property type="protein sequence ID" value="OIW20563"/>
    <property type="gene ID" value="TanjilG_14962"/>
</dbReference>
<feature type="compositionally biased region" description="Low complexity" evidence="1">
    <location>
        <begin position="315"/>
        <end position="326"/>
    </location>
</feature>
<name>A0A394DBR7_LUPAN</name>
<proteinExistence type="predicted"/>
<dbReference type="Proteomes" id="UP000188354">
    <property type="component" value="Unassembled WGS sequence"/>
</dbReference>
<dbReference type="EMBL" id="MLAU01011080">
    <property type="protein sequence ID" value="OIW20563.1"/>
    <property type="molecule type" value="Genomic_DNA"/>
</dbReference>
<evidence type="ECO:0000256" key="1">
    <source>
        <dbReference type="SAM" id="MobiDB-lite"/>
    </source>
</evidence>
<feature type="region of interest" description="Disordered" evidence="1">
    <location>
        <begin position="315"/>
        <end position="337"/>
    </location>
</feature>
<evidence type="ECO:0000313" key="2">
    <source>
        <dbReference type="EMBL" id="OIW20563.1"/>
    </source>
</evidence>
<dbReference type="AlphaFoldDB" id="A0A394DBR7"/>